<reference evidence="3" key="1">
    <citation type="journal article" date="2019" name="Int. J. Syst. Evol. Microbiol.">
        <title>The Global Catalogue of Microorganisms (GCM) 10K type strain sequencing project: providing services to taxonomists for standard genome sequencing and annotation.</title>
        <authorList>
            <consortium name="The Broad Institute Genomics Platform"/>
            <consortium name="The Broad Institute Genome Sequencing Center for Infectious Disease"/>
            <person name="Wu L."/>
            <person name="Ma J."/>
        </authorList>
    </citation>
    <scope>NUCLEOTIDE SEQUENCE [LARGE SCALE GENOMIC DNA]</scope>
    <source>
        <strain evidence="3">CGMCC 4.7393</strain>
    </source>
</reference>
<feature type="transmembrane region" description="Helical" evidence="1">
    <location>
        <begin position="21"/>
        <end position="42"/>
    </location>
</feature>
<evidence type="ECO:0000313" key="2">
    <source>
        <dbReference type="EMBL" id="MFC6998820.1"/>
    </source>
</evidence>
<feature type="transmembrane region" description="Helical" evidence="1">
    <location>
        <begin position="146"/>
        <end position="166"/>
    </location>
</feature>
<accession>A0ABW2DP63</accession>
<evidence type="ECO:0000313" key="3">
    <source>
        <dbReference type="Proteomes" id="UP001596405"/>
    </source>
</evidence>
<sequence>MPLAKIKYSFKKAYIQITTSISFYPILITVGLISLSFGISYLDNIGVGEALMNKVPFLKIDNPNTARSLLSSFLTGLISLVTFMFAMVMIVLSQITSSFSPRLLPDLVSKKGNQIVLGVIIGSICFIAVAISNIETLNTGPKVPLLSVEVGMILGFASVISFIYFIHKISNEIQIGNILNSRYRITRDALDKELNSGTYYHEWKEQEEFTLVNAWDSGYFDTVTTKEFLKSSKKHQLKIRLLKHQGMYLLKGEPFLEINQPLTDTIQEVLEENVIIRHQENVDENIFYGFKHLTEIAVKALSPAVNDPGTAIHAVDYLSDLLCRLQQLKGQKVVRHEDGTASIIYLPIPYENIFYLCTASIRAYSTQDVTLQGRLIDLIHKLSRHDEENKYKDLYEMSLVALEEGSEKEMKSQADILFVKELVQKARKEL</sequence>
<name>A0ABW2DP63_9BACT</name>
<keyword evidence="1" id="KW-1133">Transmembrane helix</keyword>
<dbReference type="EMBL" id="JBHSYQ010000008">
    <property type="protein sequence ID" value="MFC6998820.1"/>
    <property type="molecule type" value="Genomic_DNA"/>
</dbReference>
<proteinExistence type="predicted"/>
<dbReference type="RefSeq" id="WP_066625619.1">
    <property type="nucleotide sequence ID" value="NZ_JBHSYQ010000008.1"/>
</dbReference>
<organism evidence="2 3">
    <name type="scientific">Rufibacter roseus</name>
    <dbReference type="NCBI Taxonomy" id="1567108"/>
    <lineage>
        <taxon>Bacteria</taxon>
        <taxon>Pseudomonadati</taxon>
        <taxon>Bacteroidota</taxon>
        <taxon>Cytophagia</taxon>
        <taxon>Cytophagales</taxon>
        <taxon>Hymenobacteraceae</taxon>
        <taxon>Rufibacter</taxon>
    </lineage>
</organism>
<dbReference type="Proteomes" id="UP001596405">
    <property type="component" value="Unassembled WGS sequence"/>
</dbReference>
<evidence type="ECO:0000256" key="1">
    <source>
        <dbReference type="SAM" id="Phobius"/>
    </source>
</evidence>
<keyword evidence="3" id="KW-1185">Reference proteome</keyword>
<keyword evidence="1" id="KW-0812">Transmembrane</keyword>
<comment type="caution">
    <text evidence="2">The sequence shown here is derived from an EMBL/GenBank/DDBJ whole genome shotgun (WGS) entry which is preliminary data.</text>
</comment>
<protein>
    <submittedName>
        <fullName evidence="2">DUF2254 domain-containing protein</fullName>
    </submittedName>
</protein>
<dbReference type="InterPro" id="IPR018723">
    <property type="entry name" value="DUF2254_membrane"/>
</dbReference>
<feature type="transmembrane region" description="Helical" evidence="1">
    <location>
        <begin position="115"/>
        <end position="134"/>
    </location>
</feature>
<keyword evidence="1" id="KW-0472">Membrane</keyword>
<dbReference type="Pfam" id="PF10011">
    <property type="entry name" value="DUF2254"/>
    <property type="match status" value="1"/>
</dbReference>
<feature type="transmembrane region" description="Helical" evidence="1">
    <location>
        <begin position="73"/>
        <end position="95"/>
    </location>
</feature>
<gene>
    <name evidence="2" type="ORF">ACFQHR_14380</name>
</gene>